<dbReference type="KEGG" id="nnv:QNH39_11185"/>
<keyword evidence="3" id="KW-0964">Secreted</keyword>
<accession>A0AA95MQB4</accession>
<evidence type="ECO:0000313" key="12">
    <source>
        <dbReference type="Proteomes" id="UP001178288"/>
    </source>
</evidence>
<organism evidence="11 12">
    <name type="scientific">Neobacillus novalis</name>
    <dbReference type="NCBI Taxonomy" id="220687"/>
    <lineage>
        <taxon>Bacteria</taxon>
        <taxon>Bacillati</taxon>
        <taxon>Bacillota</taxon>
        <taxon>Bacilli</taxon>
        <taxon>Bacillales</taxon>
        <taxon>Bacillaceae</taxon>
        <taxon>Neobacillus</taxon>
    </lineage>
</organism>
<evidence type="ECO:0000256" key="1">
    <source>
        <dbReference type="ARBA" id="ARBA00004168"/>
    </source>
</evidence>
<dbReference type="NCBIfam" id="TIGR01167">
    <property type="entry name" value="LPXTG_anchor"/>
    <property type="match status" value="1"/>
</dbReference>
<evidence type="ECO:0000256" key="7">
    <source>
        <dbReference type="SAM" id="Phobius"/>
    </source>
</evidence>
<feature type="region of interest" description="Disordered" evidence="6">
    <location>
        <begin position="235"/>
        <end position="256"/>
    </location>
</feature>
<proteinExistence type="predicted"/>
<evidence type="ECO:0000256" key="5">
    <source>
        <dbReference type="ARBA" id="ARBA00023088"/>
    </source>
</evidence>
<keyword evidence="7" id="KW-0472">Membrane</keyword>
<dbReference type="CDD" id="cd00688">
    <property type="entry name" value="ISOPREN_C2_like"/>
    <property type="match status" value="1"/>
</dbReference>
<feature type="domain" description="Gram-positive cocci surface proteins LPxTG" evidence="9">
    <location>
        <begin position="563"/>
        <end position="601"/>
    </location>
</feature>
<evidence type="ECO:0000256" key="8">
    <source>
        <dbReference type="SAM" id="SignalP"/>
    </source>
</evidence>
<evidence type="ECO:0000259" key="9">
    <source>
        <dbReference type="Pfam" id="PF00746"/>
    </source>
</evidence>
<dbReference type="Pfam" id="PF14478">
    <property type="entry name" value="DUF4430"/>
    <property type="match status" value="2"/>
</dbReference>
<dbReference type="GO" id="GO:0031419">
    <property type="term" value="F:cobalamin binding"/>
    <property type="evidence" value="ECO:0007669"/>
    <property type="project" value="TreeGrafter"/>
</dbReference>
<dbReference type="InterPro" id="IPR008930">
    <property type="entry name" value="Terpenoid_cyclase/PrenylTrfase"/>
</dbReference>
<evidence type="ECO:0000256" key="2">
    <source>
        <dbReference type="ARBA" id="ARBA00022512"/>
    </source>
</evidence>
<feature type="domain" description="Transcobalamin-like C-terminal" evidence="10">
    <location>
        <begin position="75"/>
        <end position="129"/>
    </location>
</feature>
<keyword evidence="7" id="KW-1133">Transmembrane helix</keyword>
<keyword evidence="5" id="KW-0572">Peptidoglycan-anchor</keyword>
<dbReference type="EMBL" id="CP126114">
    <property type="protein sequence ID" value="WHY88357.1"/>
    <property type="molecule type" value="Genomic_DNA"/>
</dbReference>
<keyword evidence="12" id="KW-1185">Reference proteome</keyword>
<evidence type="ECO:0000256" key="4">
    <source>
        <dbReference type="ARBA" id="ARBA00022729"/>
    </source>
</evidence>
<comment type="subcellular location">
    <subcellularLocation>
        <location evidence="1">Secreted</location>
        <location evidence="1">Cell wall</location>
        <topology evidence="1">Peptidoglycan-anchor</topology>
    </subcellularLocation>
</comment>
<evidence type="ECO:0000256" key="3">
    <source>
        <dbReference type="ARBA" id="ARBA00022525"/>
    </source>
</evidence>
<feature type="chain" id="PRO_5041738726" evidence="8">
    <location>
        <begin position="29"/>
        <end position="602"/>
    </location>
</feature>
<dbReference type="Gene3D" id="1.50.10.20">
    <property type="match status" value="2"/>
</dbReference>
<gene>
    <name evidence="11" type="ORF">QNH39_11185</name>
</gene>
<dbReference type="RefSeq" id="WP_066086072.1">
    <property type="nucleotide sequence ID" value="NZ_CP126114.1"/>
</dbReference>
<reference evidence="11" key="1">
    <citation type="submission" date="2023-05" db="EMBL/GenBank/DDBJ databases">
        <title>Comparative genomics of Bacillaceae isolates and their secondary metabolite potential.</title>
        <authorList>
            <person name="Song L."/>
            <person name="Nielsen L.J."/>
            <person name="Mohite O."/>
            <person name="Xu X."/>
            <person name="Weber T."/>
            <person name="Kovacs A.T."/>
        </authorList>
    </citation>
    <scope>NUCLEOTIDE SEQUENCE</scope>
    <source>
        <strain evidence="11">XLM17</strain>
    </source>
</reference>
<keyword evidence="7" id="KW-0812">Transmembrane</keyword>
<dbReference type="PANTHER" id="PTHR10559">
    <property type="entry name" value="TRANSCOBALAMIN-1/GASTRIC INTRINSIC FACTOR"/>
    <property type="match status" value="1"/>
</dbReference>
<feature type="transmembrane region" description="Helical" evidence="7">
    <location>
        <begin position="576"/>
        <end position="596"/>
    </location>
</feature>
<evidence type="ECO:0000256" key="6">
    <source>
        <dbReference type="SAM" id="MobiDB-lite"/>
    </source>
</evidence>
<evidence type="ECO:0000259" key="10">
    <source>
        <dbReference type="Pfam" id="PF14478"/>
    </source>
</evidence>
<evidence type="ECO:0000313" key="11">
    <source>
        <dbReference type="EMBL" id="WHY88357.1"/>
    </source>
</evidence>
<name>A0AA95MQB4_9BACI</name>
<dbReference type="Proteomes" id="UP001178288">
    <property type="component" value="Chromosome"/>
</dbReference>
<dbReference type="Gene3D" id="2.170.130.30">
    <property type="match status" value="2"/>
</dbReference>
<dbReference type="PANTHER" id="PTHR10559:SF18">
    <property type="entry name" value="TRANSCOBALAMIN II"/>
    <property type="match status" value="1"/>
</dbReference>
<dbReference type="InterPro" id="IPR051588">
    <property type="entry name" value="Cobalamin_Transport"/>
</dbReference>
<dbReference type="SUPFAM" id="SSF48239">
    <property type="entry name" value="Terpenoid cyclases/Protein prenyltransferases"/>
    <property type="match status" value="1"/>
</dbReference>
<keyword evidence="4 8" id="KW-0732">Signal</keyword>
<dbReference type="GO" id="GO:0005615">
    <property type="term" value="C:extracellular space"/>
    <property type="evidence" value="ECO:0007669"/>
    <property type="project" value="TreeGrafter"/>
</dbReference>
<protein>
    <submittedName>
        <fullName evidence="11">DUF4430 domain-containing protein</fullName>
    </submittedName>
</protein>
<dbReference type="Pfam" id="PF00746">
    <property type="entry name" value="Gram_pos_anchor"/>
    <property type="match status" value="1"/>
</dbReference>
<dbReference type="AlphaFoldDB" id="A0AA95MQB4"/>
<sequence>MNNKKNLAMVLLLVFALFTSGFQTPVLAANQEKQGTITVIGTDAANPLLPETTVQFGESETATQALVNAVGESNIEFTDTTYGKMLTAIKGEKAEGNHFWAFFINGVSAQVGADTYVVHNGDKLTFRLTDWTKTPETMVSLKVVDGDKKIVNNLSDIEVIGTPTAFQLLQVALGPEKVGFSETQYGKMITSINGLEAEGTNYWAFYIDGQMATTGADSYPLKPGNQISFQLESWQDVPEDGGDGQTNPNPNPPAGTVSEAALQAAIDAVSQYALNSQIGEWEAIALKQAGKTIPASYLEAVKGLVKEREGKFTRITDTERYVLGILAAGGDPANIEGYDLVQAIYNGNVTKQGLIGVSYALIALDSAEFSVPADALWTKDKLVNYLAEKQNADGGWAWDESSTSDIDTTAMIVTALAPYQNQAGVKEKVDASIEYLAAQYQAAKIDNSSTAAQVIIALSALGMDANASLFASDNSSLFQYFLSFQNADGGFDWQGGDVSDVFTTSQAFQALVAYQLFSQGKGSLYQLPLAAEQKPDVESPEVESPQVEEPILEAPVEGKGVETVKGHTLPNTAANMYNLLALGLFFMMAGSVFYMMQRKRKA</sequence>
<feature type="signal peptide" evidence="8">
    <location>
        <begin position="1"/>
        <end position="28"/>
    </location>
</feature>
<feature type="domain" description="Transcobalamin-like C-terminal" evidence="10">
    <location>
        <begin position="164"/>
        <end position="232"/>
    </location>
</feature>
<dbReference type="GO" id="GO:0015889">
    <property type="term" value="P:cobalamin transport"/>
    <property type="evidence" value="ECO:0007669"/>
    <property type="project" value="TreeGrafter"/>
</dbReference>
<dbReference type="InterPro" id="IPR019931">
    <property type="entry name" value="LPXTG_anchor"/>
</dbReference>
<keyword evidence="2" id="KW-0134">Cell wall</keyword>
<dbReference type="InterPro" id="IPR027954">
    <property type="entry name" value="Transcobalamin-like_C"/>
</dbReference>